<keyword evidence="4" id="KW-0833">Ubl conjugation pathway</keyword>
<evidence type="ECO:0000256" key="1">
    <source>
        <dbReference type="ARBA" id="ARBA00000707"/>
    </source>
</evidence>
<dbReference type="InterPro" id="IPR022099">
    <property type="entry name" value="DUF3638"/>
</dbReference>
<comment type="caution">
    <text evidence="10">The sequence shown here is derived from an EMBL/GenBank/DDBJ whole genome shotgun (WGS) entry which is preliminary data.</text>
</comment>
<evidence type="ECO:0000259" key="9">
    <source>
        <dbReference type="Pfam" id="PF12359"/>
    </source>
</evidence>
<dbReference type="STRING" id="212602.A0A420HKR2"/>
<dbReference type="OrthoDB" id="3182339at2759"/>
<gene>
    <name evidence="10" type="ORF">OnM2_070017</name>
</gene>
<feature type="domain" description="DUF3638" evidence="8">
    <location>
        <begin position="369"/>
        <end position="592"/>
    </location>
</feature>
<feature type="compositionally biased region" description="Acidic residues" evidence="7">
    <location>
        <begin position="1501"/>
        <end position="1510"/>
    </location>
</feature>
<protein>
    <recommendedName>
        <fullName evidence="2">ubiquitinyl hydrolase 1</fullName>
        <ecNumber evidence="2">3.4.19.12</ecNumber>
    </recommendedName>
</protein>
<dbReference type="Pfam" id="PF12340">
    <property type="entry name" value="DUF3638"/>
    <property type="match status" value="1"/>
</dbReference>
<evidence type="ECO:0000256" key="4">
    <source>
        <dbReference type="ARBA" id="ARBA00022786"/>
    </source>
</evidence>
<evidence type="ECO:0000256" key="2">
    <source>
        <dbReference type="ARBA" id="ARBA00012759"/>
    </source>
</evidence>
<sequence length="1535" mass="175955">MDLITTLIAYSVCDKLKELEPPNCLFYDNYKINEKPTFEILLNRLKTIYTFEEASKHEAQVSNLLENILVQWPCPEPYIMQHSDYSSFNIDEVLDVIRPEWSRMFHNYELSKYLSQVQNILDEIRCNSIKEKLTDNLEIDDQKQSKIEKKVTSIKIPELHADILSGDLFSKELQGDTQTMNFPVFKSSLMNEDKNTVIPFVTNELHFEEISSQGALALQEIIQNLSTSNIIIEKQYAKDLSQSLDKFQAKIQVSRKSPQILTNNLSQAIENAQEVTRRKLKYIQDCCENFMSIRSKWLKRAGLWPCISSVSLLESLRSRTNCKFGPRVKEYLIDYAISITKLQQLYRIHDAIVKQNYNQVSQEVENLGHENWDPMFYPDWLLLEIDGNFLIRPKQVDVAREIICPTTRKNSVLQLNMGQGKTSCIMPMAASTLANGNSLTRVIIPKALLAQTLLLLQTRLGGLVGREVKHIPFSRRLSKQPNIANFYLNQLQHIQEIGGIFVTLPEHILSFKLSGHQFLSDKKIKEAKYMFEVQRWISKTSRDIIDECDEILSLRTQLIYPSGTLKVIDGHPSRWEIIEILLQLVNFHVDSLEKTHPQSINVSRRNDGSFPFFCFVKFDAEDLLVARLVDDICSGQSQIIPTYSLKIQSAIKEFISIVDVSNEIVNKIDSLDVKKPMYRQAIYLLRGLLAHKILITTLKKRWNVQYGLHPLRNPIAVPYHAKGCPSNKSEWGHPDVAIILTCLAFYYEGMKLEQFYKTLKHVHQTDDPIRVYNNLIHGKIDLPDSFQDWNNINIEDETQINDISQYLYRNVNVINFFLNKTVFPRYAKQYEYNLQATSWDIPAVSLNHSQDNKNIVPLTTGFSGTNDWKGLLPLTISQQDLTSLSHTNAEVLTYLLQKRNMGYIHAADSNGRRFSELNLLRAINDCKISVLLDAGAQIMEMDNLSLVKAWMNINLQASAAFYFDKDNKPRILYRNGRLAPFYSTTFSENLEQCLVYLDQVHTRGTDLKLPPLAYGALTLGPNQTKDHTVQAAMRLRQLGTTQTITFFAPPEVHQSILNLQGKEKNENLTSFDVVSWLLKQSCLAIQQSLPLYFFQGHEFCRRSQAALTYPNLFDETSSDCENFLSVVRPCEDRTLIELYGTKKKKKQSLQLAKDPITNLFLKKLNDQTEYFMDLESINSSVTLSQVFQELELDHQREVAKEAQVIHQLQNPLGYDYLVFPGLHKDILKFIKKGTITTNAAGYEQAFNLIARTSIGKKHAIKINATSQKLFVSTEFGKTVSQVGEKNLDHIHRPVHWILWSPSTETAIIIIPEEVEVIIPVLRKGSCNVHLLTYAAPITRKMLIFNDFNHYSLPPLPSSWCAPYWLRIEVGILTGRLYFDYIEYPIILETIGVKESDGKIIENRYNQGEHPQNSSAGLLKAEKALKGFTSKPLCFLQEWLALRAQGQDFNHTPMGLICQGRPVKANDLSFTRIHESTTDYNSASEHQSQTRVIHEEAMTTESQEENDDDPLAFDSGNDGNIDDDPEQDLMNFSDAE</sequence>
<dbReference type="InterPro" id="IPR022105">
    <property type="entry name" value="DUF3645"/>
</dbReference>
<evidence type="ECO:0000259" key="8">
    <source>
        <dbReference type="Pfam" id="PF12340"/>
    </source>
</evidence>
<dbReference type="GO" id="GO:0006508">
    <property type="term" value="P:proteolysis"/>
    <property type="evidence" value="ECO:0007669"/>
    <property type="project" value="UniProtKB-KW"/>
</dbReference>
<feature type="compositionally biased region" description="Polar residues" evidence="7">
    <location>
        <begin position="1477"/>
        <end position="1490"/>
    </location>
</feature>
<feature type="domain" description="DUF3645" evidence="9">
    <location>
        <begin position="709"/>
        <end position="741"/>
    </location>
</feature>
<dbReference type="GO" id="GO:0004843">
    <property type="term" value="F:cysteine-type deubiquitinase activity"/>
    <property type="evidence" value="ECO:0007669"/>
    <property type="project" value="UniProtKB-EC"/>
</dbReference>
<evidence type="ECO:0000256" key="7">
    <source>
        <dbReference type="SAM" id="MobiDB-lite"/>
    </source>
</evidence>
<reference evidence="10 11" key="1">
    <citation type="journal article" date="2018" name="BMC Genomics">
        <title>Comparative genome analyses reveal sequence features reflecting distinct modes of host-adaptation between dicot and monocot powdery mildew.</title>
        <authorList>
            <person name="Wu Y."/>
            <person name="Ma X."/>
            <person name="Pan Z."/>
            <person name="Kale S.D."/>
            <person name="Song Y."/>
            <person name="King H."/>
            <person name="Zhang Q."/>
            <person name="Presley C."/>
            <person name="Deng X."/>
            <person name="Wei C.I."/>
            <person name="Xiao S."/>
        </authorList>
    </citation>
    <scope>NUCLEOTIDE SEQUENCE [LARGE SCALE GENOMIC DNA]</scope>
    <source>
        <strain evidence="10">UMSG2</strain>
    </source>
</reference>
<keyword evidence="6" id="KW-0788">Thiol protease</keyword>
<evidence type="ECO:0000256" key="5">
    <source>
        <dbReference type="ARBA" id="ARBA00022801"/>
    </source>
</evidence>
<evidence type="ECO:0000256" key="3">
    <source>
        <dbReference type="ARBA" id="ARBA00022670"/>
    </source>
</evidence>
<evidence type="ECO:0000313" key="11">
    <source>
        <dbReference type="Proteomes" id="UP000286134"/>
    </source>
</evidence>
<dbReference type="EMBL" id="MCFK01007072">
    <property type="protein sequence ID" value="RKF57979.1"/>
    <property type="molecule type" value="Genomic_DNA"/>
</dbReference>
<evidence type="ECO:0000256" key="6">
    <source>
        <dbReference type="ARBA" id="ARBA00022807"/>
    </source>
</evidence>
<dbReference type="EC" id="3.4.19.12" evidence="2"/>
<dbReference type="InterPro" id="IPR027417">
    <property type="entry name" value="P-loop_NTPase"/>
</dbReference>
<evidence type="ECO:0000313" key="10">
    <source>
        <dbReference type="EMBL" id="RKF57979.1"/>
    </source>
</evidence>
<feature type="region of interest" description="Disordered" evidence="7">
    <location>
        <begin position="1476"/>
        <end position="1535"/>
    </location>
</feature>
<keyword evidence="11" id="KW-1185">Reference proteome</keyword>
<dbReference type="Proteomes" id="UP000286134">
    <property type="component" value="Unassembled WGS sequence"/>
</dbReference>
<dbReference type="SUPFAM" id="SSF52540">
    <property type="entry name" value="P-loop containing nucleoside triphosphate hydrolases"/>
    <property type="match status" value="1"/>
</dbReference>
<dbReference type="InterPro" id="IPR051346">
    <property type="entry name" value="OTU_Deubiquitinase"/>
</dbReference>
<keyword evidence="3" id="KW-0645">Protease</keyword>
<dbReference type="PANTHER" id="PTHR13367">
    <property type="entry name" value="UBIQUITIN THIOESTERASE"/>
    <property type="match status" value="1"/>
</dbReference>
<dbReference type="Pfam" id="PF12359">
    <property type="entry name" value="DUF3645"/>
    <property type="match status" value="1"/>
</dbReference>
<proteinExistence type="predicted"/>
<keyword evidence="5 10" id="KW-0378">Hydrolase</keyword>
<organism evidence="10 11">
    <name type="scientific">Erysiphe neolycopersici</name>
    <dbReference type="NCBI Taxonomy" id="212602"/>
    <lineage>
        <taxon>Eukaryota</taxon>
        <taxon>Fungi</taxon>
        <taxon>Dikarya</taxon>
        <taxon>Ascomycota</taxon>
        <taxon>Pezizomycotina</taxon>
        <taxon>Leotiomycetes</taxon>
        <taxon>Erysiphales</taxon>
        <taxon>Erysiphaceae</taxon>
        <taxon>Erysiphe</taxon>
    </lineage>
</organism>
<comment type="catalytic activity">
    <reaction evidence="1">
        <text>Thiol-dependent hydrolysis of ester, thioester, amide, peptide and isopeptide bonds formed by the C-terminal Gly of ubiquitin (a 76-residue protein attached to proteins as an intracellular targeting signal).</text>
        <dbReference type="EC" id="3.4.19.12"/>
    </reaction>
</comment>
<dbReference type="PANTHER" id="PTHR13367:SF32">
    <property type="entry name" value="DUF6606 DOMAIN-CONTAINING PROTEIN"/>
    <property type="match status" value="1"/>
</dbReference>
<accession>A0A420HKR2</accession>
<name>A0A420HKR2_9PEZI</name>